<reference evidence="3" key="3">
    <citation type="submission" date="2025-09" db="UniProtKB">
        <authorList>
            <consortium name="Ensembl"/>
        </authorList>
    </citation>
    <scope>IDENTIFICATION</scope>
</reference>
<feature type="compositionally biased region" description="Basic and acidic residues" evidence="1">
    <location>
        <begin position="122"/>
        <end position="131"/>
    </location>
</feature>
<dbReference type="PANTHER" id="PTHR46888:SF15">
    <property type="entry name" value="ZINC FINGER AND SCAN DOMAIN-CONTAINING PROTEIN 12-LIKE"/>
    <property type="match status" value="1"/>
</dbReference>
<reference evidence="3" key="2">
    <citation type="submission" date="2025-08" db="UniProtKB">
        <authorList>
            <consortium name="Ensembl"/>
        </authorList>
    </citation>
    <scope>IDENTIFICATION</scope>
</reference>
<dbReference type="SMART" id="SM00431">
    <property type="entry name" value="SCAN"/>
    <property type="match status" value="1"/>
</dbReference>
<evidence type="ECO:0000313" key="4">
    <source>
        <dbReference type="Proteomes" id="UP000694380"/>
    </source>
</evidence>
<dbReference type="PROSITE" id="PS50804">
    <property type="entry name" value="SCAN_BOX"/>
    <property type="match status" value="1"/>
</dbReference>
<sequence length="265" mass="29339">RGEEVRLKRSPKVRVKKGEAGELWGSGPGKCSNSGSERLRFQEWKYRENKAPRSQLFDLIHLAWKWLWPEACSPEEILETLVIDHYMQGLPPDLRKWVCQNDPSTYDEMITLVERRMTARELTELPREGPSRIKHATPTASGTQKEEEGLSGGNPGTKPPNPSDRGVTRSSYGCGELGHIAAQCPNVIEPMQCNLGNGADPCSLLNIVGVAVTPHKYTRQVKLNGVETMALGEGWELGPGGCSAPTKFSPWVLQPQSTHPRSPHL</sequence>
<dbReference type="InterPro" id="IPR038269">
    <property type="entry name" value="SCAN_sf"/>
</dbReference>
<reference evidence="3" key="1">
    <citation type="journal article" date="2015" name="Genome Biol. Evol.">
        <title>Physical Mapping and Refinement of the Painted Turtle Genome (Chrysemys picta) Inform Amniote Genome Evolution and Challenge Turtle-Bird Chromosomal Conservation.</title>
        <authorList>
            <person name="Badenhorst D."/>
            <person name="Hillier L.W."/>
            <person name="Literman R."/>
            <person name="Montiel E.E."/>
            <person name="Radhakrishnan S."/>
            <person name="Shen Y."/>
            <person name="Minx P."/>
            <person name="Janes D.E."/>
            <person name="Warren W.C."/>
            <person name="Edwards S.V."/>
            <person name="Valenzuela N."/>
        </authorList>
    </citation>
    <scope>NUCLEOTIDE SEQUENCE [LARGE SCALE GENOMIC DNA]</scope>
</reference>
<organism evidence="3 4">
    <name type="scientific">Chrysemys picta bellii</name>
    <name type="common">Western painted turtle</name>
    <name type="synonym">Emys bellii</name>
    <dbReference type="NCBI Taxonomy" id="8478"/>
    <lineage>
        <taxon>Eukaryota</taxon>
        <taxon>Metazoa</taxon>
        <taxon>Chordata</taxon>
        <taxon>Craniata</taxon>
        <taxon>Vertebrata</taxon>
        <taxon>Euteleostomi</taxon>
        <taxon>Archelosauria</taxon>
        <taxon>Testudinata</taxon>
        <taxon>Testudines</taxon>
        <taxon>Cryptodira</taxon>
        <taxon>Durocryptodira</taxon>
        <taxon>Testudinoidea</taxon>
        <taxon>Emydidae</taxon>
        <taxon>Chrysemys</taxon>
    </lineage>
</organism>
<dbReference type="Pfam" id="PF02023">
    <property type="entry name" value="SCAN"/>
    <property type="match status" value="1"/>
</dbReference>
<evidence type="ECO:0000313" key="3">
    <source>
        <dbReference type="Ensembl" id="ENSCPBP00000022015.1"/>
    </source>
</evidence>
<evidence type="ECO:0000259" key="2">
    <source>
        <dbReference type="PROSITE" id="PS50804"/>
    </source>
</evidence>
<dbReference type="Proteomes" id="UP000694380">
    <property type="component" value="Chromosome 8"/>
</dbReference>
<dbReference type="GeneTree" id="ENSGT01030000234861"/>
<keyword evidence="4" id="KW-1185">Reference proteome</keyword>
<dbReference type="OMA" id="MEYSSWI"/>
<dbReference type="Gene3D" id="1.10.4020.10">
    <property type="entry name" value="DNA breaking-rejoining enzymes"/>
    <property type="match status" value="1"/>
</dbReference>
<proteinExistence type="predicted"/>
<accession>A0A8C3HSH6</accession>
<feature type="domain" description="SCAN box" evidence="2">
    <location>
        <begin position="38"/>
        <end position="114"/>
    </location>
</feature>
<feature type="region of interest" description="Disordered" evidence="1">
    <location>
        <begin position="122"/>
        <end position="170"/>
    </location>
</feature>
<protein>
    <recommendedName>
        <fullName evidence="2">SCAN box domain-containing protein</fullName>
    </recommendedName>
</protein>
<name>A0A8C3HSH6_CHRPI</name>
<dbReference type="Ensembl" id="ENSCPBT00000025918.1">
    <property type="protein sequence ID" value="ENSCPBP00000022015.1"/>
    <property type="gene ID" value="ENSCPBG00000015768.1"/>
</dbReference>
<dbReference type="AlphaFoldDB" id="A0A8C3HSH6"/>
<dbReference type="PANTHER" id="PTHR46888">
    <property type="entry name" value="ZINC KNUCKLE DOMAINCONTAINING PROTEIN-RELATED"/>
    <property type="match status" value="1"/>
</dbReference>
<dbReference type="SUPFAM" id="SSF47353">
    <property type="entry name" value="Retrovirus capsid dimerization domain-like"/>
    <property type="match status" value="1"/>
</dbReference>
<dbReference type="InterPro" id="IPR003309">
    <property type="entry name" value="SCAN_dom"/>
</dbReference>
<evidence type="ECO:0000256" key="1">
    <source>
        <dbReference type="SAM" id="MobiDB-lite"/>
    </source>
</evidence>